<evidence type="ECO:0000313" key="2">
    <source>
        <dbReference type="Proteomes" id="UP001205740"/>
    </source>
</evidence>
<dbReference type="NCBIfam" id="NF047352">
    <property type="entry name" value="P_loop_sacsin"/>
    <property type="match status" value="1"/>
</dbReference>
<name>A0ABT1H148_9NOCA</name>
<sequence>MTPDDPFDTASLRATVLAAWAASPTRLAEDAAAEDDLARIGYRDRVVTELAANAADAATIAGSPGRLDIRLRDDGTVSVANTGEPLTAAGVRSLAALRVSAKAGDATVGRFGVGFSAVAAVADEVAVRSRDGGVLFSRARTADALAADGIADPVVRAPLLRLAWPDPTPPRDGFDTEVVLTPRSDADALVAAAAEQAPMLLVELLALESITVQGTAVRRTVETIDDPAHDELTVGDRSWVQITTRGSRWLMPGTTATPRPLELERLHAPTVTDVELTVPALCVADVALTPDRRTLDPSAEIGSVALGYHRLALALDPAVRLAAVPTPTIPAGPVDAGLRAAVVADLTSGPWLPTASGDVVAPERAVVVPGAPAALIDLLADIVDGVLDARVGHPSLGDQAALSLLRSVGVTELSWDALCDTLTGTDRPPTWWRDLYEALTPVVVDDRVREAIATVPVPRADGRMAVGARGLVVVDAPTPEVAAALGEVEISWIATVHPDADHPLLDRLGARRVSVAEVLDDPALQAVLEDGDPDDAVVQAVLTLVAADTDAPTPPWLGGLPLPDGDGEDRPADELLLPDSPLRGVLVDDSPFGVVADACVDRWGPDVLRRIGVGWGFTVVTDEMPVGPDHDLPDEDLWWDTRADEPQRVVAVRDLDLVDPDRWREALSLLAAQSDCRDAMADPDGYTAWWLRRFARLDGVPLGHLRAPDDTTFTGLLDVADHPDAAAVATAFAGTEITTTDLAALVVDRLGDPARPVTPGVAAAAHAALVRAHRRGDLDLDRLDPPDRVRAVTGGATTDGVVVDLPWLLPAVGAADAVVLTPPVTADAARDLATVLDLPTASEALRVTPTEPGVPSTWSDDPASLAFAVARGIGLPSGEVRLHDVLRLDVERDGVRRTVEVDWWVDDAGIHHLTRDDGTRR</sequence>
<gene>
    <name evidence="1" type="ORF">LX12_002103</name>
</gene>
<accession>A0ABT1H148</accession>
<dbReference type="InterPro" id="IPR036890">
    <property type="entry name" value="HATPase_C_sf"/>
</dbReference>
<dbReference type="EMBL" id="JAMTCG010000003">
    <property type="protein sequence ID" value="MCP2160916.1"/>
    <property type="molecule type" value="Genomic_DNA"/>
</dbReference>
<keyword evidence="2" id="KW-1185">Reference proteome</keyword>
<comment type="caution">
    <text evidence="1">The sequence shown here is derived from an EMBL/GenBank/DDBJ whole genome shotgun (WGS) entry which is preliminary data.</text>
</comment>
<protein>
    <submittedName>
        <fullName evidence="1">Histidine kinase-, DNA gyrase B-, and HSP90-like ATPase</fullName>
    </submittedName>
</protein>
<dbReference type="RefSeq" id="WP_253654472.1">
    <property type="nucleotide sequence ID" value="NZ_BAAAOE010000003.1"/>
</dbReference>
<dbReference type="Proteomes" id="UP001205740">
    <property type="component" value="Unassembled WGS sequence"/>
</dbReference>
<reference evidence="1 2" key="1">
    <citation type="submission" date="2022-06" db="EMBL/GenBank/DDBJ databases">
        <title>Genomic Encyclopedia of Archaeal and Bacterial Type Strains, Phase II (KMG-II): from individual species to whole genera.</title>
        <authorList>
            <person name="Goeker M."/>
        </authorList>
    </citation>
    <scope>NUCLEOTIDE SEQUENCE [LARGE SCALE GENOMIC DNA]</scope>
    <source>
        <strain evidence="1 2">DSM 45037</strain>
    </source>
</reference>
<evidence type="ECO:0000313" key="1">
    <source>
        <dbReference type="EMBL" id="MCP2160916.1"/>
    </source>
</evidence>
<dbReference type="SUPFAM" id="SSF55874">
    <property type="entry name" value="ATPase domain of HSP90 chaperone/DNA topoisomerase II/histidine kinase"/>
    <property type="match status" value="1"/>
</dbReference>
<dbReference type="Gene3D" id="3.30.565.10">
    <property type="entry name" value="Histidine kinase-like ATPase, C-terminal domain"/>
    <property type="match status" value="1"/>
</dbReference>
<proteinExistence type="predicted"/>
<organism evidence="1 2">
    <name type="scientific">Williamsia serinedens</name>
    <dbReference type="NCBI Taxonomy" id="391736"/>
    <lineage>
        <taxon>Bacteria</taxon>
        <taxon>Bacillati</taxon>
        <taxon>Actinomycetota</taxon>
        <taxon>Actinomycetes</taxon>
        <taxon>Mycobacteriales</taxon>
        <taxon>Nocardiaceae</taxon>
        <taxon>Williamsia</taxon>
    </lineage>
</organism>